<dbReference type="EMBL" id="JAZHXJ010001214">
    <property type="protein sequence ID" value="KAL1845181.1"/>
    <property type="molecule type" value="Genomic_DNA"/>
</dbReference>
<evidence type="ECO:0000313" key="3">
    <source>
        <dbReference type="Proteomes" id="UP001586593"/>
    </source>
</evidence>
<organism evidence="2 3">
    <name type="scientific">Phialemonium thermophilum</name>
    <dbReference type="NCBI Taxonomy" id="223376"/>
    <lineage>
        <taxon>Eukaryota</taxon>
        <taxon>Fungi</taxon>
        <taxon>Dikarya</taxon>
        <taxon>Ascomycota</taxon>
        <taxon>Pezizomycotina</taxon>
        <taxon>Sordariomycetes</taxon>
        <taxon>Sordariomycetidae</taxon>
        <taxon>Cephalothecales</taxon>
        <taxon>Cephalothecaceae</taxon>
        <taxon>Phialemonium</taxon>
    </lineage>
</organism>
<proteinExistence type="predicted"/>
<comment type="caution">
    <text evidence="2">The sequence shown here is derived from an EMBL/GenBank/DDBJ whole genome shotgun (WGS) entry which is preliminary data.</text>
</comment>
<protein>
    <submittedName>
        <fullName evidence="2">Uncharacterized protein</fullName>
    </submittedName>
</protein>
<keyword evidence="3" id="KW-1185">Reference proteome</keyword>
<feature type="region of interest" description="Disordered" evidence="1">
    <location>
        <begin position="106"/>
        <end position="128"/>
    </location>
</feature>
<sequence length="169" mass="18372">MTDSADRPLTHAGQPPYVLEQLQEDSVVRQDHERPGFPDAREVHETVQLHGAPGDDAREHDRVEAPAEAVEQVAQCAQAVVVRRDLGRVGVVATDRGDQEQELLWDGGSGHVEEGHPRAGEQRAHAARLDAGCAGEVDDRLHASPQHHPVHEVELAGGVGGFPEEPRRE</sequence>
<evidence type="ECO:0000256" key="1">
    <source>
        <dbReference type="SAM" id="MobiDB-lite"/>
    </source>
</evidence>
<gene>
    <name evidence="2" type="ORF">VTK73DRAFT_969</name>
</gene>
<accession>A0ABR3VU23</accession>
<name>A0ABR3VU23_9PEZI</name>
<dbReference type="Proteomes" id="UP001586593">
    <property type="component" value="Unassembled WGS sequence"/>
</dbReference>
<evidence type="ECO:0000313" key="2">
    <source>
        <dbReference type="EMBL" id="KAL1845181.1"/>
    </source>
</evidence>
<feature type="region of interest" description="Disordered" evidence="1">
    <location>
        <begin position="145"/>
        <end position="169"/>
    </location>
</feature>
<feature type="compositionally biased region" description="Basic and acidic residues" evidence="1">
    <location>
        <begin position="111"/>
        <end position="128"/>
    </location>
</feature>
<reference evidence="2 3" key="1">
    <citation type="journal article" date="2024" name="Commun. Biol.">
        <title>Comparative genomic analysis of thermophilic fungi reveals convergent evolutionary adaptations and gene losses.</title>
        <authorList>
            <person name="Steindorff A.S."/>
            <person name="Aguilar-Pontes M.V."/>
            <person name="Robinson A.J."/>
            <person name="Andreopoulos B."/>
            <person name="LaButti K."/>
            <person name="Kuo A."/>
            <person name="Mondo S."/>
            <person name="Riley R."/>
            <person name="Otillar R."/>
            <person name="Haridas S."/>
            <person name="Lipzen A."/>
            <person name="Grimwood J."/>
            <person name="Schmutz J."/>
            <person name="Clum A."/>
            <person name="Reid I.D."/>
            <person name="Moisan M.C."/>
            <person name="Butler G."/>
            <person name="Nguyen T.T.M."/>
            <person name="Dewar K."/>
            <person name="Conant G."/>
            <person name="Drula E."/>
            <person name="Henrissat B."/>
            <person name="Hansel C."/>
            <person name="Singer S."/>
            <person name="Hutchinson M.I."/>
            <person name="de Vries R.P."/>
            <person name="Natvig D.O."/>
            <person name="Powell A.J."/>
            <person name="Tsang A."/>
            <person name="Grigoriev I.V."/>
        </authorList>
    </citation>
    <scope>NUCLEOTIDE SEQUENCE [LARGE SCALE GENOMIC DNA]</scope>
    <source>
        <strain evidence="2 3">ATCC 24622</strain>
    </source>
</reference>